<dbReference type="GO" id="GO:0003678">
    <property type="term" value="F:DNA helicase activity"/>
    <property type="evidence" value="ECO:0007669"/>
    <property type="project" value="TreeGrafter"/>
</dbReference>
<dbReference type="InterPro" id="IPR005118">
    <property type="entry name" value="TRCF_C"/>
</dbReference>
<comment type="caution">
    <text evidence="16">The sequence shown here is derived from an EMBL/GenBank/DDBJ whole genome shotgun (WGS) entry which is preliminary data.</text>
</comment>
<keyword evidence="2 13" id="KW-0963">Cytoplasm</keyword>
<evidence type="ECO:0000256" key="12">
    <source>
        <dbReference type="ARBA" id="ARBA00070128"/>
    </source>
</evidence>
<comment type="similarity">
    <text evidence="10 13">In the N-terminal section; belongs to the UvrB family.</text>
</comment>
<reference evidence="16 17" key="1">
    <citation type="journal article" date="2016" name="Appl. Environ. Microbiol.">
        <title>Lack of Overt Genome Reduction in the Bryostatin-Producing Bryozoan Symbiont "Candidatus Endobugula sertula".</title>
        <authorList>
            <person name="Miller I.J."/>
            <person name="Vanee N."/>
            <person name="Fong S.S."/>
            <person name="Lim-Fong G.E."/>
            <person name="Kwan J.C."/>
        </authorList>
    </citation>
    <scope>NUCLEOTIDE SEQUENCE [LARGE SCALE GENOMIC DNA]</scope>
    <source>
        <strain evidence="16">AB1-4</strain>
    </source>
</reference>
<dbReference type="PROSITE" id="PS51194">
    <property type="entry name" value="HELICASE_CTER"/>
    <property type="match status" value="1"/>
</dbReference>
<evidence type="ECO:0000256" key="2">
    <source>
        <dbReference type="ARBA" id="ARBA00022490"/>
    </source>
</evidence>
<dbReference type="InterPro" id="IPR027417">
    <property type="entry name" value="P-loop_NTPase"/>
</dbReference>
<dbReference type="Gene3D" id="2.40.10.170">
    <property type="match status" value="1"/>
</dbReference>
<dbReference type="AlphaFoldDB" id="A0A1D2QSW9"/>
<evidence type="ECO:0000259" key="14">
    <source>
        <dbReference type="PROSITE" id="PS51192"/>
    </source>
</evidence>
<dbReference type="SUPFAM" id="SSF52540">
    <property type="entry name" value="P-loop containing nucleoside triphosphate hydrolases"/>
    <property type="match status" value="4"/>
</dbReference>
<evidence type="ECO:0000256" key="8">
    <source>
        <dbReference type="ARBA" id="ARBA00023125"/>
    </source>
</evidence>
<dbReference type="GO" id="GO:0003684">
    <property type="term" value="F:damaged DNA binding"/>
    <property type="evidence" value="ECO:0007669"/>
    <property type="project" value="InterPro"/>
</dbReference>
<dbReference type="InterPro" id="IPR003711">
    <property type="entry name" value="CarD-like/TRCF_RID"/>
</dbReference>
<evidence type="ECO:0000259" key="15">
    <source>
        <dbReference type="PROSITE" id="PS51194"/>
    </source>
</evidence>
<protein>
    <recommendedName>
        <fullName evidence="12 13">Transcription-repair-coupling factor</fullName>
        <shortName evidence="13">TRCF</shortName>
        <ecNumber evidence="13">3.6.4.-</ecNumber>
    </recommendedName>
</protein>
<dbReference type="GO" id="GO:0006355">
    <property type="term" value="P:regulation of DNA-templated transcription"/>
    <property type="evidence" value="ECO:0007669"/>
    <property type="project" value="UniProtKB-UniRule"/>
</dbReference>
<dbReference type="PROSITE" id="PS51192">
    <property type="entry name" value="HELICASE_ATP_BIND_1"/>
    <property type="match status" value="1"/>
</dbReference>
<keyword evidence="4 13" id="KW-0227">DNA damage</keyword>
<dbReference type="InterPro" id="IPR036101">
    <property type="entry name" value="CarD-like/TRCF_RID_sf"/>
</dbReference>
<sequence>MNPKGNKQLWGGLHGSATALAIVNAVNKEQTSLVITPNIASANQLLDELHFFAHKTDIFAFTGWETLPYDMFSPHEDIVSTRLQTLYNIIQGEPGVVVTSINTLMCPLPPPDYLKQQSLIIKQGDQCNIENMRQQFELSGYRCVDTVYTHGEFAVRGSLLDLFPMGSRFPYRVDLFDDEIETLRTFDPETQRSLQQVEGIHLLPGKEFPLDETGIRDFRRQWHERFDVDHRQCPIYQDVSDGIAPAGIEYYLPLFFTQRASLFDYLPKNTQLFSFSNVEAEADHFWREIYNRYESHKGDVQRPILKPAEIFLPVQDVFAKIKDFNHRIISQSNQAHIVFNSQTLPTLSIEAQQSNPYTALENFLTQREQRVLFCVESAGRREALLTSLQNIKVKPEYVDSWETFIHSNTQLAITETVIENGFILDDPAIAVITETQLFGNQVKQRRRRRTSQDGNEQIIKNLTELKVGAPVVHLDHGIGRYCGLQTLSIDNQDSEFLMLEYAEQAKLYVPVTHLHLISRYTSANEGLAPLHKLGSSHWQKTKEKAAREVHDVAAELLEIYAKRDAREGYAFPYDKTDYERFASAFPFEETPDQEAAIQAVRNDMLSPKSMDRLVCGDVGFGKTEVAMRAAFIATQAIRQVAVLVPTTLLAQQHYENFVDRFVDWPINIEVVSRFCSTKDLKRIEEEIANGKIDILIGTHKIITSHFQFKSLGLLIIDEEHRFGVRQKETIKALRSEVDILTLTATPIPRTLNMAIHNIRDLSIIATPPARRLSVKTFIRQADNNLVKEAISREILRGGQVYFLHNEVKSIEKTARELAELLPEARVGIAHGQLREKELEQVMSDFYHLRHNILVCSTIIETGIDVPNANTIIIERADKFGLAQLHQLRGRVGRSHHQAYAYLLTPPPKQMTDDAEKRLEAIANADDLGAGFTLATHDLEIRGAGELLGDKQSGQMQAIGFSLYMEMLEQAVTAIRKGKSLKETLFTSSNIDVNLHIPALIPDEYLPDVHTRLIFYKRLSAISDSRGFDDLQVEMIDRFGLLPEPTKHLIRVTQLKLQAEELGITKIDANAKRGLIEFSTTPKVDPLTIVKMVQNQPQNYQLRGANRLLFNIDMMSAEDRLKTTEAILTQLTATH</sequence>
<dbReference type="CDD" id="cd17991">
    <property type="entry name" value="DEXHc_TRCF"/>
    <property type="match status" value="1"/>
</dbReference>
<dbReference type="HAMAP" id="MF_00969">
    <property type="entry name" value="TRCF"/>
    <property type="match status" value="1"/>
</dbReference>
<dbReference type="SUPFAM" id="SSF143517">
    <property type="entry name" value="TRCF domain-like"/>
    <property type="match status" value="1"/>
</dbReference>
<feature type="domain" description="Helicase ATP-binding" evidence="14">
    <location>
        <begin position="603"/>
        <end position="764"/>
    </location>
</feature>
<proteinExistence type="inferred from homology"/>
<keyword evidence="7 13" id="KW-0067">ATP-binding</keyword>
<dbReference type="GO" id="GO:0005524">
    <property type="term" value="F:ATP binding"/>
    <property type="evidence" value="ECO:0007669"/>
    <property type="project" value="UniProtKB-UniRule"/>
</dbReference>
<dbReference type="Gene3D" id="3.90.1150.50">
    <property type="entry name" value="Transcription-repair-coupling factor, D7 domain"/>
    <property type="match status" value="1"/>
</dbReference>
<accession>A0A1D2QSW9</accession>
<dbReference type="NCBIfam" id="NF007966">
    <property type="entry name" value="PRK10689.1"/>
    <property type="match status" value="1"/>
</dbReference>
<evidence type="ECO:0000256" key="7">
    <source>
        <dbReference type="ARBA" id="ARBA00022840"/>
    </source>
</evidence>
<dbReference type="InterPro" id="IPR001650">
    <property type="entry name" value="Helicase_C-like"/>
</dbReference>
<dbReference type="InterPro" id="IPR011545">
    <property type="entry name" value="DEAD/DEAH_box_helicase_dom"/>
</dbReference>
<dbReference type="SMART" id="SM00490">
    <property type="entry name" value="HELICc"/>
    <property type="match status" value="1"/>
</dbReference>
<organism evidence="16 17">
    <name type="scientific">Candidatus Endobugula sertula</name>
    <name type="common">Bugula neritina bacterial symbiont</name>
    <dbReference type="NCBI Taxonomy" id="62101"/>
    <lineage>
        <taxon>Bacteria</taxon>
        <taxon>Pseudomonadati</taxon>
        <taxon>Pseudomonadota</taxon>
        <taxon>Gammaproteobacteria</taxon>
        <taxon>Cellvibrionales</taxon>
        <taxon>Cellvibrionaceae</taxon>
        <taxon>Candidatus Endobugula</taxon>
    </lineage>
</organism>
<evidence type="ECO:0000313" key="16">
    <source>
        <dbReference type="EMBL" id="ODS24666.1"/>
    </source>
</evidence>
<dbReference type="SMART" id="SM01058">
    <property type="entry name" value="CarD_TRCF"/>
    <property type="match status" value="1"/>
</dbReference>
<keyword evidence="6" id="KW-0347">Helicase</keyword>
<dbReference type="Gene3D" id="3.30.2060.10">
    <property type="entry name" value="Penicillin-binding protein 1b domain"/>
    <property type="match status" value="1"/>
</dbReference>
<dbReference type="Proteomes" id="UP000242502">
    <property type="component" value="Unassembled WGS sequence"/>
</dbReference>
<dbReference type="PANTHER" id="PTHR47964">
    <property type="entry name" value="ATP-DEPENDENT DNA HELICASE HOMOLOG RECG, CHLOROPLASTIC"/>
    <property type="match status" value="1"/>
</dbReference>
<evidence type="ECO:0000256" key="9">
    <source>
        <dbReference type="ARBA" id="ARBA00023204"/>
    </source>
</evidence>
<keyword evidence="8 13" id="KW-0238">DNA-binding</keyword>
<keyword evidence="3 13" id="KW-0547">Nucleotide-binding</keyword>
<dbReference type="InterPro" id="IPR041471">
    <property type="entry name" value="UvrB_inter"/>
</dbReference>
<dbReference type="Pfam" id="PF00271">
    <property type="entry name" value="Helicase_C"/>
    <property type="match status" value="1"/>
</dbReference>
<evidence type="ECO:0000256" key="10">
    <source>
        <dbReference type="ARBA" id="ARBA00061104"/>
    </source>
</evidence>
<dbReference type="Pfam" id="PF03461">
    <property type="entry name" value="TRCF"/>
    <property type="match status" value="1"/>
</dbReference>
<evidence type="ECO:0000256" key="11">
    <source>
        <dbReference type="ARBA" id="ARBA00061399"/>
    </source>
</evidence>
<dbReference type="EMBL" id="MDLC01000006">
    <property type="protein sequence ID" value="ODS24666.1"/>
    <property type="molecule type" value="Genomic_DNA"/>
</dbReference>
<evidence type="ECO:0000256" key="4">
    <source>
        <dbReference type="ARBA" id="ARBA00022763"/>
    </source>
</evidence>
<evidence type="ECO:0000313" key="17">
    <source>
        <dbReference type="Proteomes" id="UP000242502"/>
    </source>
</evidence>
<keyword evidence="9 13" id="KW-0234">DNA repair</keyword>
<dbReference type="InterPro" id="IPR014001">
    <property type="entry name" value="Helicase_ATP-bd"/>
</dbReference>
<comment type="subcellular location">
    <subcellularLocation>
        <location evidence="1 13">Cytoplasm</location>
    </subcellularLocation>
</comment>
<dbReference type="InterPro" id="IPR037235">
    <property type="entry name" value="TRCF-like_C_D7"/>
</dbReference>
<dbReference type="STRING" id="62101.AB835_02605"/>
<evidence type="ECO:0000256" key="1">
    <source>
        <dbReference type="ARBA" id="ARBA00004496"/>
    </source>
</evidence>
<dbReference type="GO" id="GO:0000716">
    <property type="term" value="P:transcription-coupled nucleotide-excision repair, DNA damage recognition"/>
    <property type="evidence" value="ECO:0007669"/>
    <property type="project" value="UniProtKB-UniRule"/>
</dbReference>
<dbReference type="FunFam" id="3.40.50.300:FF:000300">
    <property type="entry name" value="Transcription-repair-coupling factor"/>
    <property type="match status" value="1"/>
</dbReference>
<comment type="similarity">
    <text evidence="11 13">In the C-terminal section; belongs to the helicase family. RecG subfamily.</text>
</comment>
<dbReference type="GO" id="GO:0005737">
    <property type="term" value="C:cytoplasm"/>
    <property type="evidence" value="ECO:0007669"/>
    <property type="project" value="UniProtKB-SubCell"/>
</dbReference>
<dbReference type="NCBIfam" id="TIGR00580">
    <property type="entry name" value="mfd"/>
    <property type="match status" value="1"/>
</dbReference>
<dbReference type="InterPro" id="IPR047112">
    <property type="entry name" value="RecG/Mfd"/>
</dbReference>
<dbReference type="Gene3D" id="3.40.50.11180">
    <property type="match status" value="1"/>
</dbReference>
<evidence type="ECO:0000256" key="3">
    <source>
        <dbReference type="ARBA" id="ARBA00022741"/>
    </source>
</evidence>
<evidence type="ECO:0000256" key="13">
    <source>
        <dbReference type="HAMAP-Rule" id="MF_00969"/>
    </source>
</evidence>
<dbReference type="Pfam" id="PF17757">
    <property type="entry name" value="UvrB_inter"/>
    <property type="match status" value="1"/>
</dbReference>
<dbReference type="InterPro" id="IPR004576">
    <property type="entry name" value="Mfd"/>
</dbReference>
<dbReference type="InterPro" id="IPR048635">
    <property type="entry name" value="MFD_D3"/>
</dbReference>
<comment type="function">
    <text evidence="13">Couples transcription and DNA repair by recognizing RNA polymerase (RNAP) stalled at DNA lesions. Mediates ATP-dependent release of RNAP and its truncated transcript from the DNA, and recruitment of nucleotide excision repair machinery to the damaged site.</text>
</comment>
<gene>
    <name evidence="13" type="primary">mfd</name>
    <name evidence="16" type="ORF">AB835_02605</name>
</gene>
<evidence type="ECO:0000256" key="5">
    <source>
        <dbReference type="ARBA" id="ARBA00022801"/>
    </source>
</evidence>
<evidence type="ECO:0000256" key="6">
    <source>
        <dbReference type="ARBA" id="ARBA00022806"/>
    </source>
</evidence>
<dbReference type="SMART" id="SM00982">
    <property type="entry name" value="TRCF"/>
    <property type="match status" value="1"/>
</dbReference>
<feature type="domain" description="Helicase C-terminal" evidence="15">
    <location>
        <begin position="777"/>
        <end position="939"/>
    </location>
</feature>
<dbReference type="GO" id="GO:0016787">
    <property type="term" value="F:hydrolase activity"/>
    <property type="evidence" value="ECO:0007669"/>
    <property type="project" value="UniProtKB-KW"/>
</dbReference>
<dbReference type="Gene3D" id="3.40.50.300">
    <property type="entry name" value="P-loop containing nucleotide triphosphate hydrolases"/>
    <property type="match status" value="2"/>
</dbReference>
<dbReference type="Pfam" id="PF02559">
    <property type="entry name" value="CarD_TRCF_RID"/>
    <property type="match status" value="1"/>
</dbReference>
<keyword evidence="5 13" id="KW-0378">Hydrolase</keyword>
<dbReference type="Pfam" id="PF21132">
    <property type="entry name" value="MFD_D3"/>
    <property type="match status" value="1"/>
</dbReference>
<dbReference type="Gene3D" id="3.40.50.11140">
    <property type="match status" value="1"/>
</dbReference>
<dbReference type="SUPFAM" id="SSF141259">
    <property type="entry name" value="CarD-like"/>
    <property type="match status" value="1"/>
</dbReference>
<dbReference type="Pfam" id="PF00270">
    <property type="entry name" value="DEAD"/>
    <property type="match status" value="1"/>
</dbReference>
<name>A0A1D2QSW9_9GAMM</name>
<dbReference type="EC" id="3.6.4.-" evidence="13"/>
<dbReference type="SMART" id="SM00487">
    <property type="entry name" value="DEXDc"/>
    <property type="match status" value="1"/>
</dbReference>
<dbReference type="PANTHER" id="PTHR47964:SF1">
    <property type="entry name" value="ATP-DEPENDENT DNA HELICASE HOMOLOG RECG, CHLOROPLASTIC"/>
    <property type="match status" value="1"/>
</dbReference>
<dbReference type="FunFam" id="3.40.50.300:FF:000546">
    <property type="entry name" value="Transcription-repair-coupling factor"/>
    <property type="match status" value="1"/>
</dbReference>